<keyword evidence="2" id="KW-0732">Signal</keyword>
<feature type="chain" id="PRO_5030058656" evidence="2">
    <location>
        <begin position="25"/>
        <end position="404"/>
    </location>
</feature>
<reference evidence="3 4" key="1">
    <citation type="journal article" date="2018" name="Microb. Genom.">
        <title>Expanding an expanded genome: long-read sequencing of Trypanosoma cruzi.</title>
        <authorList>
            <person name="Berna L."/>
            <person name="Rodriguez M."/>
            <person name="Chiribao M.L."/>
            <person name="Parodi-Talice A."/>
            <person name="Pita S."/>
            <person name="Rijo G."/>
            <person name="Alvarez-Valin F."/>
            <person name="Robello C."/>
        </authorList>
    </citation>
    <scope>NUCLEOTIDE SEQUENCE [LARGE SCALE GENOMIC DNA]</scope>
    <source>
        <strain evidence="3 4">TCC</strain>
    </source>
</reference>
<dbReference type="VEuPathDB" id="TriTrypDB:TcCLB.506139.160"/>
<feature type="compositionally biased region" description="Acidic residues" evidence="1">
    <location>
        <begin position="201"/>
        <end position="224"/>
    </location>
</feature>
<feature type="compositionally biased region" description="Low complexity" evidence="1">
    <location>
        <begin position="169"/>
        <end position="178"/>
    </location>
</feature>
<feature type="compositionally biased region" description="Basic and acidic residues" evidence="1">
    <location>
        <begin position="88"/>
        <end position="104"/>
    </location>
</feature>
<dbReference type="VEuPathDB" id="TriTrypDB:TCSYLVIO_009535"/>
<protein>
    <submittedName>
        <fullName evidence="3">Mucin-associated surface protein (MASP)</fullName>
    </submittedName>
</protein>
<dbReference type="VEuPathDB" id="TriTrypDB:BCY84_11893"/>
<dbReference type="AlphaFoldDB" id="A0A2V2V3S8"/>
<feature type="compositionally biased region" description="Polar residues" evidence="1">
    <location>
        <begin position="277"/>
        <end position="299"/>
    </location>
</feature>
<dbReference type="InterPro" id="IPR022195">
    <property type="entry name" value="DUF3720"/>
</dbReference>
<dbReference type="VEuPathDB" id="TriTrypDB:C4B63_39g157"/>
<evidence type="ECO:0000256" key="2">
    <source>
        <dbReference type="SAM" id="SignalP"/>
    </source>
</evidence>
<dbReference type="VEuPathDB" id="TriTrypDB:TcBrA4_0172570"/>
<feature type="compositionally biased region" description="Low complexity" evidence="1">
    <location>
        <begin position="116"/>
        <end position="125"/>
    </location>
</feature>
<feature type="compositionally biased region" description="Basic and acidic residues" evidence="1">
    <location>
        <begin position="179"/>
        <end position="192"/>
    </location>
</feature>
<accession>A0A2V2V3S8</accession>
<dbReference type="Proteomes" id="UP000246078">
    <property type="component" value="Unassembled WGS sequence"/>
</dbReference>
<proteinExistence type="predicted"/>
<dbReference type="VEuPathDB" id="TriTrypDB:TcCLB.508047.70"/>
<feature type="compositionally biased region" description="Polar residues" evidence="1">
    <location>
        <begin position="225"/>
        <end position="237"/>
    </location>
</feature>
<evidence type="ECO:0000313" key="4">
    <source>
        <dbReference type="Proteomes" id="UP000246078"/>
    </source>
</evidence>
<dbReference type="VEuPathDB" id="TriTrypDB:Tc_MARK_7935"/>
<feature type="signal peptide" evidence="2">
    <location>
        <begin position="1"/>
        <end position="24"/>
    </location>
</feature>
<dbReference type="EMBL" id="PRFC01000350">
    <property type="protein sequence ID" value="PWU91030.1"/>
    <property type="molecule type" value="Genomic_DNA"/>
</dbReference>
<gene>
    <name evidence="3" type="ORF">C3747_350g11</name>
</gene>
<dbReference type="VEuPathDB" id="TriTrypDB:TcYC6_0162270"/>
<dbReference type="VEuPathDB" id="TriTrypDB:ECC02_012959"/>
<feature type="compositionally biased region" description="Basic and acidic residues" evidence="1">
    <location>
        <begin position="342"/>
        <end position="356"/>
    </location>
</feature>
<comment type="caution">
    <text evidence="3">The sequence shown here is derived from an EMBL/GenBank/DDBJ whole genome shotgun (WGS) entry which is preliminary data.</text>
</comment>
<feature type="compositionally biased region" description="Basic and acidic residues" evidence="1">
    <location>
        <begin position="133"/>
        <end position="168"/>
    </location>
</feature>
<sequence length="404" mass="41406">MAMMTGHLLLVGAICVLWCGAVFGHAMDDYCSEGGGNGLRHTSNSGNEGVSIKADCGLLSARVGLINAVEAGEKDGEGLSGGTGPLGKTKETLQDNKLENKTLGKEATGSGGGGVAVQPPAALPLGSGGSDTEEQRQSEELDTKGKEAGGKGDEKGGKATESQQKRADQPSSSGSDGPQGDKEPNLKEKSESTESSVDTPTQEDEVETEETNVSEEETGVDEENNNNVALTVTSESQVKLKEIQLPTPPTLPTTQVNERSRTEDSGHVQQPKGVQSDIESNHNSQTEGAAPITANQHNEPSADHAGSRPPSPTANGDAANNEADKSTEVSTPNNDPAADGTGTREEKQNENREANPKESVPATNATTAATGDSDSSTAVSHTTSPLLLLLFVACAAAASAVVAA</sequence>
<dbReference type="VEuPathDB" id="TriTrypDB:TcCLB.507295.20"/>
<evidence type="ECO:0000256" key="1">
    <source>
        <dbReference type="SAM" id="MobiDB-lite"/>
    </source>
</evidence>
<feature type="region of interest" description="Disordered" evidence="1">
    <location>
        <begin position="73"/>
        <end position="381"/>
    </location>
</feature>
<dbReference type="VEuPathDB" id="TriTrypDB:TcCL_Unassigned03335"/>
<evidence type="ECO:0000313" key="3">
    <source>
        <dbReference type="EMBL" id="PWU91030.1"/>
    </source>
</evidence>
<name>A0A2V2V3S8_TRYCR</name>
<feature type="compositionally biased region" description="Low complexity" evidence="1">
    <location>
        <begin position="359"/>
        <end position="381"/>
    </location>
</feature>
<dbReference type="VEuPathDB" id="TriTrypDB:TCDM_12789"/>
<dbReference type="Pfam" id="PF12517">
    <property type="entry name" value="DUF3720"/>
    <property type="match status" value="1"/>
</dbReference>
<organism evidence="3 4">
    <name type="scientific">Trypanosoma cruzi</name>
    <dbReference type="NCBI Taxonomy" id="5693"/>
    <lineage>
        <taxon>Eukaryota</taxon>
        <taxon>Discoba</taxon>
        <taxon>Euglenozoa</taxon>
        <taxon>Kinetoplastea</taxon>
        <taxon>Metakinetoplastina</taxon>
        <taxon>Trypanosomatida</taxon>
        <taxon>Trypanosomatidae</taxon>
        <taxon>Trypanosoma</taxon>
        <taxon>Schizotrypanum</taxon>
    </lineage>
</organism>
<dbReference type="VEuPathDB" id="TriTrypDB:TcG_09351"/>
<dbReference type="VEuPathDB" id="TriTrypDB:C3747_350g11"/>